<proteinExistence type="predicted"/>
<evidence type="ECO:0000256" key="1">
    <source>
        <dbReference type="SAM" id="Phobius"/>
    </source>
</evidence>
<keyword evidence="1" id="KW-1133">Transmembrane helix</keyword>
<feature type="transmembrane region" description="Helical" evidence="1">
    <location>
        <begin position="123"/>
        <end position="140"/>
    </location>
</feature>
<keyword evidence="1" id="KW-0812">Transmembrane</keyword>
<evidence type="ECO:0000313" key="2">
    <source>
        <dbReference type="EMBL" id="TKR59891.1"/>
    </source>
</evidence>
<accession>A0A4U5LUV0</accession>
<dbReference type="Proteomes" id="UP000298663">
    <property type="component" value="Unassembled WGS sequence"/>
</dbReference>
<keyword evidence="4" id="KW-1185">Reference proteome</keyword>
<evidence type="ECO:0000313" key="3">
    <source>
        <dbReference type="EMBL" id="TKR59906.1"/>
    </source>
</evidence>
<reference evidence="3 4" key="2">
    <citation type="journal article" date="2015" name="Genome Biol.">
        <title>Comparative genomics of Steinernema reveals deeply conserved gene regulatory networks.</title>
        <authorList>
            <person name="Dillman A.R."/>
            <person name="Macchietto M."/>
            <person name="Porter C.F."/>
            <person name="Rogers A."/>
            <person name="Williams B."/>
            <person name="Antoshechkin I."/>
            <person name="Lee M.M."/>
            <person name="Goodwin Z."/>
            <person name="Lu X."/>
            <person name="Lewis E.E."/>
            <person name="Goodrich-Blair H."/>
            <person name="Stock S.P."/>
            <person name="Adams B.J."/>
            <person name="Sternberg P.W."/>
            <person name="Mortazavi A."/>
        </authorList>
    </citation>
    <scope>NUCLEOTIDE SEQUENCE [LARGE SCALE GENOMIC DNA]</scope>
    <source>
        <strain evidence="3 4">ALL</strain>
    </source>
</reference>
<feature type="transmembrane region" description="Helical" evidence="1">
    <location>
        <begin position="92"/>
        <end position="116"/>
    </location>
</feature>
<dbReference type="EMBL" id="AZBU02000012">
    <property type="protein sequence ID" value="TKR59891.1"/>
    <property type="molecule type" value="Genomic_DNA"/>
</dbReference>
<dbReference type="SUPFAM" id="SSF81321">
    <property type="entry name" value="Family A G protein-coupled receptor-like"/>
    <property type="match status" value="1"/>
</dbReference>
<name>A0A4U5LUV0_STECR</name>
<reference evidence="3" key="1">
    <citation type="submission" date="2013-11" db="EMBL/GenBank/DDBJ databases">
        <authorList>
            <person name="Sternberg P."/>
            <person name="Dillman A."/>
            <person name="Macchietto M."/>
        </authorList>
    </citation>
    <scope>NUCLEOTIDE SEQUENCE</scope>
    <source>
        <strain evidence="3">ALL</strain>
    </source>
</reference>
<reference evidence="3" key="3">
    <citation type="journal article" date="2019" name="G3 (Bethesda)">
        <title>Hybrid Assembly of the Genome of the Entomopathogenic Nematode Steinernema carpocapsae Identifies the X-Chromosome.</title>
        <authorList>
            <person name="Serra L."/>
            <person name="Macchietto M."/>
            <person name="Macias-Munoz A."/>
            <person name="McGill C.J."/>
            <person name="Rodriguez I.M."/>
            <person name="Rodriguez B."/>
            <person name="Murad R."/>
            <person name="Mortazavi A."/>
        </authorList>
    </citation>
    <scope>NUCLEOTIDE SEQUENCE</scope>
    <source>
        <strain evidence="3">ALL</strain>
    </source>
</reference>
<sequence>MTTSGVILPQEDVQALASYRSTLVLIVLPVYFYVIKVILSHKKLSDNISYVILAHIGVSDCLYLLTSGFAVVMSLGHVIFGQYTTVAANVQLIYLVFFPLLNGLVVTSQLNLVVWLQNVPQNVYYTLTGLAWALCCYFALNSTNSTYDLNMQIYISHGQQADLVHFLSNVACLVTMGLCLVTTAIYVLQHHSTNKDVKQHLVILAHCAISTVPLASMNLVFLILGTNIPITSVTIVLYAVVADILPAWNLFLHLALDPLLRGYVSGSHKKKE</sequence>
<keyword evidence="1" id="KW-0472">Membrane</keyword>
<protein>
    <recommendedName>
        <fullName evidence="5">G-protein coupled receptors family 1 profile domain-containing protein</fullName>
    </recommendedName>
</protein>
<feature type="transmembrane region" description="Helical" evidence="1">
    <location>
        <begin position="166"/>
        <end position="188"/>
    </location>
</feature>
<evidence type="ECO:0000313" key="4">
    <source>
        <dbReference type="Proteomes" id="UP000298663"/>
    </source>
</evidence>
<dbReference type="AlphaFoldDB" id="A0A4U5LUV0"/>
<feature type="transmembrane region" description="Helical" evidence="1">
    <location>
        <begin position="51"/>
        <end position="80"/>
    </location>
</feature>
<gene>
    <name evidence="2" type="ORF">L596_029499</name>
    <name evidence="3" type="ORF">L596_029513</name>
</gene>
<comment type="caution">
    <text evidence="3">The sequence shown here is derived from an EMBL/GenBank/DDBJ whole genome shotgun (WGS) entry which is preliminary data.</text>
</comment>
<feature type="transmembrane region" description="Helical" evidence="1">
    <location>
        <begin position="200"/>
        <end position="224"/>
    </location>
</feature>
<evidence type="ECO:0008006" key="5">
    <source>
        <dbReference type="Google" id="ProtNLM"/>
    </source>
</evidence>
<feature type="transmembrane region" description="Helical" evidence="1">
    <location>
        <begin position="230"/>
        <end position="251"/>
    </location>
</feature>
<feature type="transmembrane region" description="Helical" evidence="1">
    <location>
        <begin position="20"/>
        <end position="39"/>
    </location>
</feature>
<dbReference type="EMBL" id="AZBU02000012">
    <property type="protein sequence ID" value="TKR59906.1"/>
    <property type="molecule type" value="Genomic_DNA"/>
</dbReference>
<organism evidence="3 4">
    <name type="scientific">Steinernema carpocapsae</name>
    <name type="common">Entomopathogenic nematode</name>
    <dbReference type="NCBI Taxonomy" id="34508"/>
    <lineage>
        <taxon>Eukaryota</taxon>
        <taxon>Metazoa</taxon>
        <taxon>Ecdysozoa</taxon>
        <taxon>Nematoda</taxon>
        <taxon>Chromadorea</taxon>
        <taxon>Rhabditida</taxon>
        <taxon>Tylenchina</taxon>
        <taxon>Panagrolaimomorpha</taxon>
        <taxon>Strongyloidoidea</taxon>
        <taxon>Steinernematidae</taxon>
        <taxon>Steinernema</taxon>
    </lineage>
</organism>